<organism evidence="4">
    <name type="scientific">Cladocopium goreaui</name>
    <dbReference type="NCBI Taxonomy" id="2562237"/>
    <lineage>
        <taxon>Eukaryota</taxon>
        <taxon>Sar</taxon>
        <taxon>Alveolata</taxon>
        <taxon>Dinophyceae</taxon>
        <taxon>Suessiales</taxon>
        <taxon>Symbiodiniaceae</taxon>
        <taxon>Cladocopium</taxon>
    </lineage>
</organism>
<feature type="compositionally biased region" description="Low complexity" evidence="3">
    <location>
        <begin position="2054"/>
        <end position="2091"/>
    </location>
</feature>
<feature type="region of interest" description="Disordered" evidence="3">
    <location>
        <begin position="2047"/>
        <end position="2095"/>
    </location>
</feature>
<feature type="compositionally biased region" description="Low complexity" evidence="3">
    <location>
        <begin position="1411"/>
        <end position="1439"/>
    </location>
</feature>
<dbReference type="PANTHER" id="PTHR24216">
    <property type="entry name" value="PAXILLIN-RELATED"/>
    <property type="match status" value="1"/>
</dbReference>
<feature type="compositionally biased region" description="Basic and acidic residues" evidence="3">
    <location>
        <begin position="1533"/>
        <end position="1542"/>
    </location>
</feature>
<evidence type="ECO:0000313" key="5">
    <source>
        <dbReference type="EMBL" id="CAL1166491.1"/>
    </source>
</evidence>
<dbReference type="InterPro" id="IPR029063">
    <property type="entry name" value="SAM-dependent_MTases_sf"/>
</dbReference>
<evidence type="ECO:0000313" key="7">
    <source>
        <dbReference type="Proteomes" id="UP001152797"/>
    </source>
</evidence>
<dbReference type="EMBL" id="CAMXCT010005713">
    <property type="protein sequence ID" value="CAI4013116.1"/>
    <property type="molecule type" value="Genomic_DNA"/>
</dbReference>
<evidence type="ECO:0000313" key="4">
    <source>
        <dbReference type="EMBL" id="CAI4013116.1"/>
    </source>
</evidence>
<feature type="compositionally biased region" description="Basic residues" evidence="3">
    <location>
        <begin position="1565"/>
        <end position="1574"/>
    </location>
</feature>
<dbReference type="Pfam" id="PF00145">
    <property type="entry name" value="DNA_methylase"/>
    <property type="match status" value="2"/>
</dbReference>
<feature type="region of interest" description="Disordered" evidence="3">
    <location>
        <begin position="1633"/>
        <end position="1654"/>
    </location>
</feature>
<feature type="compositionally biased region" description="Acidic residues" evidence="3">
    <location>
        <begin position="2234"/>
        <end position="2249"/>
    </location>
</feature>
<feature type="region of interest" description="Disordered" evidence="3">
    <location>
        <begin position="2464"/>
        <end position="2536"/>
    </location>
</feature>
<sequence>HKAESNAENQLPEAPEDKDLSVRSGFLGQGRFEGTGADNLSKTTLNIMKRACSRFYGAPDGHLAGHLKAPLLKLLREKVVVLCADSAADEMASAEIMRSAALSVNGAEALTPNLQHVFRDRAHASRRLTSRPWHADPKLKEIMDYMCRGASMAKIMHHSVEIKRIFSEYAKTSNAAVQRSLNSFRAAGHRFESFARPLGRTLLYFHATLKTALHLVRTRTDSAAKRAKAWLLWISEERLVQAAMLADAADSSLALTRALDEESTDPAVVHKELHCHMKEVGKLKDSTAKGLARQANKEAWKETIASMAAHHATQKAHPTNVLRTCLENYFVCTPSTSGVEQNFSKGAYNFTKQRHHALASHEELVLKLFVDLPQQTVSEQEEICRIARVAWSCQYGAPRERKGARVDKGLKRNRDNVASDEKCPTETDFIKRRRRAAAAAAEDYQLTDVDVNENFWTANHDKENTFLKNKTAARKSQAIAEDSLPLEYVTEEEKQQSMGIMDRFELNQQKRRRQALRHEKAAKEKDRGRILAELHGGQVYLAVPATVHLQAALANAGLTVCHNMLEADVLICHRPGDCSEKDKLSIVAGVLGRLEACPDFFLRGSGAALKFHCAASARRALIVSAECAQRHLPFWQMLWSVLPPGCKWTLHKMASDASFQDMADKQRDYPQGVGYLVVSPEERSAVAAWLYYSQLVRVFTLFGLMEQLFRPVDLAASARISGEMQRTPRLVKVGSDFSGLDTGMLALQRLPQIPVEHTFCSDSDEDCQKLLQKFYNPKTLYGDVSNRKEEDEKTVDLYIATPPCQAWSAQGKKRGLKVAQDRKRLFIVAVREDSYRRPFKWPKSQGARSLTSVLDPETSEDVPGRLPANKRSKELALTVYKKVFNDHKVDPRKTPVAIDVGCSKSFLTYGVDIARTLSKSRAESGGFWISLRGRKMTTNEIMRVSGIRPESELMGWQEVTTKSKFQGMLGNCVPLPLMGNVLQNALFSAGLISATVPFPAYKLRTSRLKSRKGHGGSSRPTSVFSAALFLYVLLLRQARLFRPLEMLHCFYVLLLRQARLLRPLERSIPRFSTDLESTGGNVLSLRASGSSLNLLRSFGVVLEPPKERILAIDCGGVLSAKTDDVKYDDDKIYKAAMEGAYCLVQMYKFKSGRWPHVVSRVNFPSNKHWVLRFCKHTSGIPDECIHLVREKAEKGPVCAQLGATAVVDDGYDALYAMGTGAWETLASAVLFQEQGKPLSKQGLWDSWLLENKLEFAGNMLELMVALGIARTMTQAEEYQSVFRWGPPTHPHSEERLETALAVVRGIPQAVQAREAEVASAADADAHGVDYSADDQAPGASVAKAAAAAPPPKHAAAPAKAPLPVAAAAASPPPKHAAAPANASPPAAAAASEAAPPPKHAAAPANAPPPVAAAADSAPPPKHAAAPAANASPPVAAAAASPPPAAAPAPHVAAPATAALTLTKQVKQEEEAIDGGEKTSSDDDLSSSSSSSEEDDDGGPTAPARHDEKRVRESSGSAAPPRNKPRLTLGPSVKQEEQDRQQEAKQATPRKHDDDDENDDDQETRRSRRRRRRHRGQDDEDEPSTRGSRKSVDLRPYKCNADLRPNEDRAVSHADLQKFMNDVMTHIDRLGVGSGAASARSSSSAAAPAASNRKPVRAYPVQAMLPGSVLRATWLLIRAAVQAHVAVSAMSDFLWLATHKIPINLGQVKQIQNYWFPKDDEPPKLCPFVVTVAVDSHKCSGDPPQSGWPRLSPAEPVHALLFAAAEAIKSKQGANVLQAFKSCFLTCTFVYEVVPVGEARYFRSLNIREEQVEKGLAVQMSLRQRIYDIAGFAEAKKTTDGIVGSKKLAALYCAQVKLASNQEKMSESFVDSALTIYNRVLSQDACCKVLEQCDAQLLDKSPWKSIYALQALVDRANTPEMISWCLQGLVDGWRMGNLDPGVFVIAKLKDSRASYVEVLKLKRKVRDYLLGDWLNSLPINDEWKKKLSNSFTSFDACRNFFAPFPGDPVDTAWMLAAPVGVLRIAEFFDQIMYGNEFDELEAAVRSELKPEKSAEPVTVEETAPAAPATAPAAAASEAASASDAAPAESAPAKPFDRLSTEDQTLWRQQMRKVLQQHVRFVCDHKSSAELEEALKDTPFISLRGDQTGLCLYHFDLKKYGEPTTRPDVRVPTFREALYGRLVKSILAARSAAQGLQNSNLQAGEVALILDGGKRGLKNKLLHPWREGTASKNADDDAEEDGAEADMEEDDGKPTFFADLLQIAYSESSLAARKKRLRGNFNLKQIEWCHVLSTKKLSLPVKERLHYAGSTNGDLICNVHLPGWNEEWQLPWKMKKDLYGKKHLIAVGSKTEGADDQTPYADRRNNGKEPVCFHSPPEEFYAELIHDFYVKLILDLTPSDGKMAVSAIKSRVGYVGVCYNPEHQSLLEERLLEVLEMEMRNSGSSLFSAAYCEAVGCRTASALPGEEELKKKNPKPVPKKKAKAKPKAKSTRKRGSRAAEKDKEPADDDDDKNNDDDENQGGEEEDEEEDVWDPFNDE</sequence>
<dbReference type="EMBL" id="CAMXCT020005713">
    <property type="protein sequence ID" value="CAL1166491.1"/>
    <property type="molecule type" value="Genomic_DNA"/>
</dbReference>
<proteinExistence type="predicted"/>
<feature type="compositionally biased region" description="Basic and acidic residues" evidence="3">
    <location>
        <begin position="1503"/>
        <end position="1512"/>
    </location>
</feature>
<dbReference type="GO" id="GO:0032259">
    <property type="term" value="P:methylation"/>
    <property type="evidence" value="ECO:0007669"/>
    <property type="project" value="UniProtKB-KW"/>
</dbReference>
<feature type="compositionally biased region" description="Basic and acidic residues" evidence="3">
    <location>
        <begin position="1465"/>
        <end position="1480"/>
    </location>
</feature>
<reference evidence="4" key="1">
    <citation type="submission" date="2022-10" db="EMBL/GenBank/DDBJ databases">
        <authorList>
            <person name="Chen Y."/>
            <person name="Dougan E. K."/>
            <person name="Chan C."/>
            <person name="Rhodes N."/>
            <person name="Thang M."/>
        </authorList>
    </citation>
    <scope>NUCLEOTIDE SEQUENCE</scope>
</reference>
<feature type="compositionally biased region" description="Low complexity" evidence="3">
    <location>
        <begin position="1634"/>
        <end position="1650"/>
    </location>
</feature>
<protein>
    <submittedName>
        <fullName evidence="6">Anti-sigma-I factor RsgI2</fullName>
    </submittedName>
</protein>
<evidence type="ECO:0000256" key="2">
    <source>
        <dbReference type="ARBA" id="ARBA00022679"/>
    </source>
</evidence>
<feature type="compositionally biased region" description="Acidic residues" evidence="3">
    <location>
        <begin position="2503"/>
        <end position="2536"/>
    </location>
</feature>
<feature type="non-terminal residue" evidence="4">
    <location>
        <position position="1"/>
    </location>
</feature>
<comment type="caution">
    <text evidence="4">The sequence shown here is derived from an EMBL/GenBank/DDBJ whole genome shotgun (WGS) entry which is preliminary data.</text>
</comment>
<dbReference type="InterPro" id="IPR001525">
    <property type="entry name" value="C5_MeTfrase"/>
</dbReference>
<keyword evidence="2" id="KW-0808">Transferase</keyword>
<dbReference type="SUPFAM" id="SSF53335">
    <property type="entry name" value="S-adenosyl-L-methionine-dependent methyltransferases"/>
    <property type="match status" value="1"/>
</dbReference>
<feature type="region of interest" description="Disordered" evidence="3">
    <location>
        <begin position="1366"/>
        <end position="1605"/>
    </location>
</feature>
<dbReference type="OrthoDB" id="414133at2759"/>
<feature type="compositionally biased region" description="Low complexity" evidence="3">
    <location>
        <begin position="1447"/>
        <end position="1458"/>
    </location>
</feature>
<dbReference type="EMBL" id="CAMXCT030005713">
    <property type="protein sequence ID" value="CAL4800428.1"/>
    <property type="molecule type" value="Genomic_DNA"/>
</dbReference>
<accession>A0A9P1DMZ8</accession>
<feature type="region of interest" description="Disordered" evidence="3">
    <location>
        <begin position="2226"/>
        <end position="2249"/>
    </location>
</feature>
<dbReference type="PANTHER" id="PTHR24216:SF65">
    <property type="entry name" value="PAXILLIN-LIKE PROTEIN 1"/>
    <property type="match status" value="1"/>
</dbReference>
<name>A0A9P1DMZ8_9DINO</name>
<evidence type="ECO:0000256" key="1">
    <source>
        <dbReference type="ARBA" id="ARBA00022603"/>
    </source>
</evidence>
<gene>
    <name evidence="4" type="ORF">C1SCF055_LOCUS38113</name>
</gene>
<dbReference type="Proteomes" id="UP001152797">
    <property type="component" value="Unassembled WGS sequence"/>
</dbReference>
<feature type="region of interest" description="Disordered" evidence="3">
    <location>
        <begin position="1"/>
        <end position="22"/>
    </location>
</feature>
<keyword evidence="7" id="KW-1185">Reference proteome</keyword>
<feature type="compositionally biased region" description="Basic residues" evidence="3">
    <location>
        <begin position="2470"/>
        <end position="2494"/>
    </location>
</feature>
<dbReference type="Gene3D" id="3.40.50.150">
    <property type="entry name" value="Vaccinia Virus protein VP39"/>
    <property type="match status" value="1"/>
</dbReference>
<evidence type="ECO:0000256" key="3">
    <source>
        <dbReference type="SAM" id="MobiDB-lite"/>
    </source>
</evidence>
<keyword evidence="1" id="KW-0489">Methyltransferase</keyword>
<feature type="compositionally biased region" description="Low complexity" evidence="3">
    <location>
        <begin position="1366"/>
        <end position="1404"/>
    </location>
</feature>
<dbReference type="GO" id="GO:0008168">
    <property type="term" value="F:methyltransferase activity"/>
    <property type="evidence" value="ECO:0007669"/>
    <property type="project" value="UniProtKB-KW"/>
</dbReference>
<reference evidence="5" key="2">
    <citation type="submission" date="2024-04" db="EMBL/GenBank/DDBJ databases">
        <authorList>
            <person name="Chen Y."/>
            <person name="Shah S."/>
            <person name="Dougan E. K."/>
            <person name="Thang M."/>
            <person name="Chan C."/>
        </authorList>
    </citation>
    <scope>NUCLEOTIDE SEQUENCE [LARGE SCALE GENOMIC DNA]</scope>
</reference>
<evidence type="ECO:0000313" key="6">
    <source>
        <dbReference type="EMBL" id="CAL4800428.1"/>
    </source>
</evidence>